<keyword evidence="5" id="KW-0547">Nucleotide-binding</keyword>
<dbReference type="Gene3D" id="3.30.565.10">
    <property type="entry name" value="Histidine kinase-like ATPase, C-terminal domain"/>
    <property type="match status" value="1"/>
</dbReference>
<dbReference type="SUPFAM" id="SSF47384">
    <property type="entry name" value="Homodimeric domain of signal transducing histidine kinase"/>
    <property type="match status" value="1"/>
</dbReference>
<dbReference type="NCBIfam" id="TIGR00229">
    <property type="entry name" value="sensory_box"/>
    <property type="match status" value="1"/>
</dbReference>
<feature type="domain" description="PAS" evidence="10">
    <location>
        <begin position="200"/>
        <end position="270"/>
    </location>
</feature>
<dbReference type="InterPro" id="IPR003018">
    <property type="entry name" value="GAF"/>
</dbReference>
<dbReference type="InterPro" id="IPR035965">
    <property type="entry name" value="PAS-like_dom_sf"/>
</dbReference>
<dbReference type="SMART" id="SM00086">
    <property type="entry name" value="PAC"/>
    <property type="match status" value="1"/>
</dbReference>
<dbReference type="SMART" id="SM00091">
    <property type="entry name" value="PAS"/>
    <property type="match status" value="1"/>
</dbReference>
<keyword evidence="13" id="KW-1185">Reference proteome</keyword>
<comment type="catalytic activity">
    <reaction evidence="1">
        <text>ATP + protein L-histidine = ADP + protein N-phospho-L-histidine.</text>
        <dbReference type="EC" id="2.7.13.3"/>
    </reaction>
</comment>
<evidence type="ECO:0000256" key="6">
    <source>
        <dbReference type="ARBA" id="ARBA00022777"/>
    </source>
</evidence>
<keyword evidence="3" id="KW-0597">Phosphoprotein</keyword>
<dbReference type="InterPro" id="IPR036097">
    <property type="entry name" value="HisK_dim/P_sf"/>
</dbReference>
<dbReference type="InterPro" id="IPR029016">
    <property type="entry name" value="GAF-like_dom_sf"/>
</dbReference>
<keyword evidence="6" id="KW-0418">Kinase</keyword>
<keyword evidence="4" id="KW-0808">Transferase</keyword>
<dbReference type="CDD" id="cd00130">
    <property type="entry name" value="PAS"/>
    <property type="match status" value="1"/>
</dbReference>
<evidence type="ECO:0000256" key="8">
    <source>
        <dbReference type="ARBA" id="ARBA00023012"/>
    </source>
</evidence>
<dbReference type="InterPro" id="IPR000700">
    <property type="entry name" value="PAS-assoc_C"/>
</dbReference>
<keyword evidence="8" id="KW-0902">Two-component regulatory system</keyword>
<dbReference type="InterPro" id="IPR000014">
    <property type="entry name" value="PAS"/>
</dbReference>
<dbReference type="InterPro" id="IPR003594">
    <property type="entry name" value="HATPase_dom"/>
</dbReference>
<organism evidence="12 13">
    <name type="scientific">Paracidobacterium acidisoli</name>
    <dbReference type="NCBI Taxonomy" id="2303751"/>
    <lineage>
        <taxon>Bacteria</taxon>
        <taxon>Pseudomonadati</taxon>
        <taxon>Acidobacteriota</taxon>
        <taxon>Terriglobia</taxon>
        <taxon>Terriglobales</taxon>
        <taxon>Acidobacteriaceae</taxon>
        <taxon>Paracidobacterium</taxon>
    </lineage>
</organism>
<evidence type="ECO:0000256" key="1">
    <source>
        <dbReference type="ARBA" id="ARBA00000085"/>
    </source>
</evidence>
<dbReference type="PRINTS" id="PR00344">
    <property type="entry name" value="BCTRLSENSOR"/>
</dbReference>
<dbReference type="SMART" id="SM00387">
    <property type="entry name" value="HATPase_c"/>
    <property type="match status" value="1"/>
</dbReference>
<dbReference type="InterPro" id="IPR004358">
    <property type="entry name" value="Sig_transdc_His_kin-like_C"/>
</dbReference>
<dbReference type="GO" id="GO:0006355">
    <property type="term" value="P:regulation of DNA-templated transcription"/>
    <property type="evidence" value="ECO:0007669"/>
    <property type="project" value="InterPro"/>
</dbReference>
<dbReference type="SMART" id="SM00388">
    <property type="entry name" value="HisKA"/>
    <property type="match status" value="1"/>
</dbReference>
<dbReference type="PANTHER" id="PTHR43065:SF10">
    <property type="entry name" value="PEROXIDE STRESS-ACTIVATED HISTIDINE KINASE MAK3"/>
    <property type="match status" value="1"/>
</dbReference>
<proteinExistence type="predicted"/>
<dbReference type="SUPFAM" id="SSF55874">
    <property type="entry name" value="ATPase domain of HSP90 chaperone/DNA topoisomerase II/histidine kinase"/>
    <property type="match status" value="1"/>
</dbReference>
<dbReference type="SUPFAM" id="SSF55785">
    <property type="entry name" value="PYP-like sensor domain (PAS domain)"/>
    <property type="match status" value="1"/>
</dbReference>
<dbReference type="SMART" id="SM00065">
    <property type="entry name" value="GAF"/>
    <property type="match status" value="1"/>
</dbReference>
<sequence>MTLSSDLQRKLAIVVQTGLSLVNTRDLEKIVQSATDAGLALCGAQFGAFFYNIINEEGEHYRLYTLSGVDRENFSAFPMPRSTGIFAQTFEGRGIMRSADITKDPRYGRNAPFHGMPPGHLPVHSYLAVPVKAQSGEVLGGLFYGHEKTGVFDRDAEELVATVAAHAGIAIENARLREELMKKIEEQKKTEVRQKDASNRLGELAAIVESSDDVILSKDLTGRITSWNHAATRTLGYSEEEMVGASILRLIPEELHDDEKIILEKIRHGERIEHFETVRLTKGGERIDVSLSISPVRDASGEIIGASKILRDISTRKRMEISILQAEKIAATGRMAATIAHEINNPLEAVVNLLYLAGKKATDPEQIAYLTSAESEVTRVSHIARQTLGYYRENASAISTSLATLVADAARIYRPRCDSAGIRVELCIDSSKEIVVRRGEMMQVISNLIANSIYAMPSGGVLRLAVGDTPVGVLLTVEDNGTGISAEMLPRVFEAFFTTRKTIGTGIGLFVARQFVEGHGGKICVRSSIDPASHGTTISITLPLQSIYSAE</sequence>
<dbReference type="InterPro" id="IPR005467">
    <property type="entry name" value="His_kinase_dom"/>
</dbReference>
<dbReference type="PANTHER" id="PTHR43065">
    <property type="entry name" value="SENSOR HISTIDINE KINASE"/>
    <property type="match status" value="1"/>
</dbReference>
<gene>
    <name evidence="12" type="ORF">D0Y96_13545</name>
</gene>
<evidence type="ECO:0000259" key="10">
    <source>
        <dbReference type="PROSITE" id="PS50112"/>
    </source>
</evidence>
<evidence type="ECO:0000256" key="4">
    <source>
        <dbReference type="ARBA" id="ARBA00022679"/>
    </source>
</evidence>
<dbReference type="Pfam" id="PF00989">
    <property type="entry name" value="PAS"/>
    <property type="match status" value="1"/>
</dbReference>
<dbReference type="SUPFAM" id="SSF55781">
    <property type="entry name" value="GAF domain-like"/>
    <property type="match status" value="1"/>
</dbReference>
<evidence type="ECO:0000256" key="3">
    <source>
        <dbReference type="ARBA" id="ARBA00022553"/>
    </source>
</evidence>
<dbReference type="OrthoDB" id="9815750at2"/>
<dbReference type="CDD" id="cd00082">
    <property type="entry name" value="HisKA"/>
    <property type="match status" value="1"/>
</dbReference>
<dbReference type="InterPro" id="IPR036890">
    <property type="entry name" value="HATPase_C_sf"/>
</dbReference>
<dbReference type="CDD" id="cd00075">
    <property type="entry name" value="HATPase"/>
    <property type="match status" value="1"/>
</dbReference>
<evidence type="ECO:0000256" key="7">
    <source>
        <dbReference type="ARBA" id="ARBA00022840"/>
    </source>
</evidence>
<dbReference type="PROSITE" id="PS50113">
    <property type="entry name" value="PAC"/>
    <property type="match status" value="1"/>
</dbReference>
<evidence type="ECO:0000256" key="5">
    <source>
        <dbReference type="ARBA" id="ARBA00022741"/>
    </source>
</evidence>
<dbReference type="InterPro" id="IPR013767">
    <property type="entry name" value="PAS_fold"/>
</dbReference>
<evidence type="ECO:0000313" key="13">
    <source>
        <dbReference type="Proteomes" id="UP000264702"/>
    </source>
</evidence>
<evidence type="ECO:0000256" key="2">
    <source>
        <dbReference type="ARBA" id="ARBA00012438"/>
    </source>
</evidence>
<evidence type="ECO:0000259" key="9">
    <source>
        <dbReference type="PROSITE" id="PS50109"/>
    </source>
</evidence>
<comment type="caution">
    <text evidence="12">The sequence shown here is derived from an EMBL/GenBank/DDBJ whole genome shotgun (WGS) entry which is preliminary data.</text>
</comment>
<dbReference type="Gene3D" id="3.30.450.20">
    <property type="entry name" value="PAS domain"/>
    <property type="match status" value="1"/>
</dbReference>
<keyword evidence="7" id="KW-0067">ATP-binding</keyword>
<protein>
    <recommendedName>
        <fullName evidence="2">histidine kinase</fullName>
        <ecNumber evidence="2">2.7.13.3</ecNumber>
    </recommendedName>
</protein>
<dbReference type="Proteomes" id="UP000264702">
    <property type="component" value="Unassembled WGS sequence"/>
</dbReference>
<accession>A0A372INE1</accession>
<dbReference type="Pfam" id="PF02518">
    <property type="entry name" value="HATPase_c"/>
    <property type="match status" value="1"/>
</dbReference>
<dbReference type="PROSITE" id="PS50109">
    <property type="entry name" value="HIS_KIN"/>
    <property type="match status" value="1"/>
</dbReference>
<name>A0A372INE1_9BACT</name>
<dbReference type="AlphaFoldDB" id="A0A372INE1"/>
<feature type="domain" description="Histidine kinase" evidence="9">
    <location>
        <begin position="338"/>
        <end position="546"/>
    </location>
</feature>
<dbReference type="Gene3D" id="1.10.287.130">
    <property type="match status" value="1"/>
</dbReference>
<feature type="domain" description="PAC" evidence="11">
    <location>
        <begin position="273"/>
        <end position="325"/>
    </location>
</feature>
<reference evidence="12 13" key="1">
    <citation type="submission" date="2018-08" db="EMBL/GenBank/DDBJ databases">
        <title>Acidipila sp. 4G-K13, an acidobacterium isolated from forest soil.</title>
        <authorList>
            <person name="Gao Z.-H."/>
            <person name="Qiu L.-H."/>
        </authorList>
    </citation>
    <scope>NUCLEOTIDE SEQUENCE [LARGE SCALE GENOMIC DNA]</scope>
    <source>
        <strain evidence="12 13">4G-K13</strain>
    </source>
</reference>
<dbReference type="InterPro" id="IPR001610">
    <property type="entry name" value="PAC"/>
</dbReference>
<dbReference type="Pfam" id="PF13185">
    <property type="entry name" value="GAF_2"/>
    <property type="match status" value="1"/>
</dbReference>
<dbReference type="InterPro" id="IPR003661">
    <property type="entry name" value="HisK_dim/P_dom"/>
</dbReference>
<dbReference type="GO" id="GO:0000155">
    <property type="term" value="F:phosphorelay sensor kinase activity"/>
    <property type="evidence" value="ECO:0007669"/>
    <property type="project" value="InterPro"/>
</dbReference>
<dbReference type="PROSITE" id="PS50112">
    <property type="entry name" value="PAS"/>
    <property type="match status" value="1"/>
</dbReference>
<dbReference type="RefSeq" id="WP_117300735.1">
    <property type="nucleotide sequence ID" value="NZ_QVQT02000004.1"/>
</dbReference>
<dbReference type="EC" id="2.7.13.3" evidence="2"/>
<dbReference type="Gene3D" id="3.30.450.40">
    <property type="match status" value="1"/>
</dbReference>
<dbReference type="EMBL" id="QVQT01000004">
    <property type="protein sequence ID" value="RFU16405.1"/>
    <property type="molecule type" value="Genomic_DNA"/>
</dbReference>
<evidence type="ECO:0000259" key="11">
    <source>
        <dbReference type="PROSITE" id="PS50113"/>
    </source>
</evidence>
<dbReference type="GO" id="GO:0005524">
    <property type="term" value="F:ATP binding"/>
    <property type="evidence" value="ECO:0007669"/>
    <property type="project" value="UniProtKB-KW"/>
</dbReference>
<evidence type="ECO:0000313" key="12">
    <source>
        <dbReference type="EMBL" id="RFU16405.1"/>
    </source>
</evidence>
<dbReference type="Pfam" id="PF00512">
    <property type="entry name" value="HisKA"/>
    <property type="match status" value="1"/>
</dbReference>